<protein>
    <submittedName>
        <fullName evidence="2">Lipid A 3-O-deacylase</fullName>
    </submittedName>
</protein>
<evidence type="ECO:0000256" key="1">
    <source>
        <dbReference type="SAM" id="SignalP"/>
    </source>
</evidence>
<dbReference type="Pfam" id="PF09411">
    <property type="entry name" value="PagL"/>
    <property type="match status" value="1"/>
</dbReference>
<gene>
    <name evidence="2" type="ORF">VQ03_06665</name>
</gene>
<evidence type="ECO:0000313" key="2">
    <source>
        <dbReference type="EMBL" id="KMO43752.1"/>
    </source>
</evidence>
<name>A0A0J6TD07_9HYPH</name>
<dbReference type="RefSeq" id="WP_048450088.1">
    <property type="nucleotide sequence ID" value="NZ_LABZ01000037.1"/>
</dbReference>
<dbReference type="Proteomes" id="UP000036449">
    <property type="component" value="Unassembled WGS sequence"/>
</dbReference>
<dbReference type="EMBL" id="LABZ01000037">
    <property type="protein sequence ID" value="KMO43752.1"/>
    <property type="molecule type" value="Genomic_DNA"/>
</dbReference>
<dbReference type="OrthoDB" id="8112769at2"/>
<dbReference type="AlphaFoldDB" id="A0A0J6TD07"/>
<sequence length="199" mass="21288">MRVTLPSLAAVVVLAAPAAPAAQAADPSALVPSYRPPVQPLSIVSEFRIGGSAQDPGSNEKNTGNINGELLFAKPVTGLDRFWAAFVPRPTVGGSYNFDGRTSYAYLGATWTFDITDRIFVEGFFGAGFHDGYTGPKLFVPKTYNALGCSPLFREAAGIGFRINEHWSVMATIEHMSNAGLCVENRGLTNYGGKIAYTF</sequence>
<dbReference type="InterPro" id="IPR018550">
    <property type="entry name" value="Lipid-A_deacylase-rel"/>
</dbReference>
<feature type="signal peptide" evidence="1">
    <location>
        <begin position="1"/>
        <end position="24"/>
    </location>
</feature>
<organism evidence="2 3">
    <name type="scientific">Methylobacterium tarhaniae</name>
    <dbReference type="NCBI Taxonomy" id="1187852"/>
    <lineage>
        <taxon>Bacteria</taxon>
        <taxon>Pseudomonadati</taxon>
        <taxon>Pseudomonadota</taxon>
        <taxon>Alphaproteobacteria</taxon>
        <taxon>Hyphomicrobiales</taxon>
        <taxon>Methylobacteriaceae</taxon>
        <taxon>Methylobacterium</taxon>
    </lineage>
</organism>
<keyword evidence="1" id="KW-0732">Signal</keyword>
<comment type="caution">
    <text evidence="2">The sequence shown here is derived from an EMBL/GenBank/DDBJ whole genome shotgun (WGS) entry which is preliminary data.</text>
</comment>
<keyword evidence="3" id="KW-1185">Reference proteome</keyword>
<accession>A0A0J6TD07</accession>
<proteinExistence type="predicted"/>
<reference evidence="2 3" key="1">
    <citation type="submission" date="2015-03" db="EMBL/GenBank/DDBJ databases">
        <title>Genome sequencing of Methylobacterium tarhaniae DSM 25844.</title>
        <authorList>
            <person name="Chaudhry V."/>
            <person name="Patil P.B."/>
        </authorList>
    </citation>
    <scope>NUCLEOTIDE SEQUENCE [LARGE SCALE GENOMIC DNA]</scope>
    <source>
        <strain evidence="2 3">DSM 25844</strain>
    </source>
</reference>
<dbReference type="PATRIC" id="fig|1187852.3.peg.4707"/>
<dbReference type="Gene3D" id="2.40.160.20">
    <property type="match status" value="1"/>
</dbReference>
<evidence type="ECO:0000313" key="3">
    <source>
        <dbReference type="Proteomes" id="UP000036449"/>
    </source>
</evidence>
<feature type="chain" id="PRO_5005282151" evidence="1">
    <location>
        <begin position="25"/>
        <end position="199"/>
    </location>
</feature>